<name>A0ABT2M5V5_9MYCO</name>
<keyword evidence="2" id="KW-0675">Receptor</keyword>
<evidence type="ECO:0000313" key="3">
    <source>
        <dbReference type="Proteomes" id="UP001206639"/>
    </source>
</evidence>
<dbReference type="Gene3D" id="3.40.50.10140">
    <property type="entry name" value="Toll/interleukin-1 receptor homology (TIR) domain"/>
    <property type="match status" value="1"/>
</dbReference>
<protein>
    <submittedName>
        <fullName evidence="2">Toll/interleukin-1 receptor domain-containing protein</fullName>
    </submittedName>
</protein>
<dbReference type="InterPro" id="IPR000157">
    <property type="entry name" value="TIR_dom"/>
</dbReference>
<sequence length="307" mass="33789">MGGDEDSERRDFFISYTAADAAWAEWIAWTLEEAGYTTFLQTWDFTPGAHFVQEMHRATSLADRTIAVLSGNYLQSQFASAEWQEAWRADPSGEQRRLLVLRVEDCDRPGLLGQVVSVDLFGMEMETARSHLLSAVSSERRKPPLPPDFPGAEAPITPPPFPGRLIPASAEESYGAGGPISRENPFAVAYMWWYGILQLNEEIVRSTVTPESDGQWDLPALRSRTSDSGIATGVMKPVYDVAYVRLAEDLPEGAAVWQLVGGQFPTEVMVVTLVLRPELGGWRVHAVGQPVPPSALPRTWTPGLSSS</sequence>
<dbReference type="Proteomes" id="UP001206639">
    <property type="component" value="Unassembled WGS sequence"/>
</dbReference>
<dbReference type="InterPro" id="IPR035897">
    <property type="entry name" value="Toll_tir_struct_dom_sf"/>
</dbReference>
<dbReference type="Pfam" id="PF13676">
    <property type="entry name" value="TIR_2"/>
    <property type="match status" value="1"/>
</dbReference>
<reference evidence="3" key="1">
    <citation type="submission" date="2023-07" db="EMBL/GenBank/DDBJ databases">
        <authorList>
            <person name="Deng Y."/>
            <person name="Zhang Y.-Q."/>
        </authorList>
    </citation>
    <scope>NUCLEOTIDE SEQUENCE [LARGE SCALE GENOMIC DNA]</scope>
    <source>
        <strain evidence="3">CPCC 205710</strain>
    </source>
</reference>
<dbReference type="RefSeq" id="WP_260991670.1">
    <property type="nucleotide sequence ID" value="NZ_JAODWD010000001.1"/>
</dbReference>
<dbReference type="SMART" id="SM00255">
    <property type="entry name" value="TIR"/>
    <property type="match status" value="1"/>
</dbReference>
<proteinExistence type="predicted"/>
<comment type="caution">
    <text evidence="2">The sequence shown here is derived from an EMBL/GenBank/DDBJ whole genome shotgun (WGS) entry which is preliminary data.</text>
</comment>
<evidence type="ECO:0000259" key="1">
    <source>
        <dbReference type="PROSITE" id="PS50104"/>
    </source>
</evidence>
<dbReference type="EMBL" id="JAODWD010000001">
    <property type="protein sequence ID" value="MCT7657642.1"/>
    <property type="molecule type" value="Genomic_DNA"/>
</dbReference>
<feature type="domain" description="TIR" evidence="1">
    <location>
        <begin position="8"/>
        <end position="140"/>
    </location>
</feature>
<evidence type="ECO:0000313" key="2">
    <source>
        <dbReference type="EMBL" id="MCT7657642.1"/>
    </source>
</evidence>
<dbReference type="PROSITE" id="PS50104">
    <property type="entry name" value="TIR"/>
    <property type="match status" value="1"/>
</dbReference>
<keyword evidence="3" id="KW-1185">Reference proteome</keyword>
<dbReference type="SUPFAM" id="SSF52200">
    <property type="entry name" value="Toll/Interleukin receptor TIR domain"/>
    <property type="match status" value="1"/>
</dbReference>
<organism evidence="2 3">
    <name type="scientific">Mycobacterium deserti</name>
    <dbReference type="NCBI Taxonomy" id="2978347"/>
    <lineage>
        <taxon>Bacteria</taxon>
        <taxon>Bacillati</taxon>
        <taxon>Actinomycetota</taxon>
        <taxon>Actinomycetes</taxon>
        <taxon>Mycobacteriales</taxon>
        <taxon>Mycobacteriaceae</taxon>
        <taxon>Mycobacterium</taxon>
    </lineage>
</organism>
<gene>
    <name evidence="2" type="ORF">N4S67_04320</name>
</gene>
<accession>A0ABT2M5V5</accession>